<dbReference type="SMART" id="SM00969">
    <property type="entry name" value="SOCS_box"/>
    <property type="match status" value="1"/>
</dbReference>
<feature type="repeat" description="ANK" evidence="3">
    <location>
        <begin position="554"/>
        <end position="586"/>
    </location>
</feature>
<dbReference type="SMART" id="SM00248">
    <property type="entry name" value="ANK"/>
    <property type="match status" value="9"/>
</dbReference>
<feature type="domain" description="SHSP" evidence="6">
    <location>
        <begin position="107"/>
        <end position="213"/>
    </location>
</feature>
<feature type="repeat" description="ANK" evidence="3">
    <location>
        <begin position="624"/>
        <end position="656"/>
    </location>
</feature>
<gene>
    <name evidence="8" type="primary">Necator_chrIII.g12330</name>
    <name evidence="8" type="ORF">RB195_011564</name>
</gene>
<dbReference type="InterPro" id="IPR008978">
    <property type="entry name" value="HSP20-like_chaperone"/>
</dbReference>
<dbReference type="InterPro" id="IPR002068">
    <property type="entry name" value="A-crystallin/Hsp20_dom"/>
</dbReference>
<dbReference type="SUPFAM" id="SSF158235">
    <property type="entry name" value="SOCS box-like"/>
    <property type="match status" value="1"/>
</dbReference>
<dbReference type="PROSITE" id="PS50225">
    <property type="entry name" value="SOCS"/>
    <property type="match status" value="1"/>
</dbReference>
<dbReference type="PROSITE" id="PS01031">
    <property type="entry name" value="SHSP"/>
    <property type="match status" value="1"/>
</dbReference>
<dbReference type="PROSITE" id="PS50297">
    <property type="entry name" value="ANK_REP_REGION"/>
    <property type="match status" value="3"/>
</dbReference>
<dbReference type="EMBL" id="JAVFWL010000003">
    <property type="protein sequence ID" value="KAK6744921.1"/>
    <property type="molecule type" value="Genomic_DNA"/>
</dbReference>
<dbReference type="Pfam" id="PF07525">
    <property type="entry name" value="SOCS_box"/>
    <property type="match status" value="1"/>
</dbReference>
<dbReference type="InterPro" id="IPR036770">
    <property type="entry name" value="Ankyrin_rpt-contain_sf"/>
</dbReference>
<evidence type="ECO:0000256" key="5">
    <source>
        <dbReference type="RuleBase" id="RU003616"/>
    </source>
</evidence>
<dbReference type="CDD" id="cd03587">
    <property type="entry name" value="SOCS"/>
    <property type="match status" value="1"/>
</dbReference>
<dbReference type="SMART" id="SM00253">
    <property type="entry name" value="SOCS"/>
    <property type="match status" value="1"/>
</dbReference>
<reference evidence="8 9" key="1">
    <citation type="submission" date="2023-08" db="EMBL/GenBank/DDBJ databases">
        <title>A Necator americanus chromosomal reference genome.</title>
        <authorList>
            <person name="Ilik V."/>
            <person name="Petrzelkova K.J."/>
            <person name="Pardy F."/>
            <person name="Fuh T."/>
            <person name="Niatou-Singa F.S."/>
            <person name="Gouil Q."/>
            <person name="Baker L."/>
            <person name="Ritchie M.E."/>
            <person name="Jex A.R."/>
            <person name="Gazzola D."/>
            <person name="Li H."/>
            <person name="Toshio Fujiwara R."/>
            <person name="Zhan B."/>
            <person name="Aroian R.V."/>
            <person name="Pafco B."/>
            <person name="Schwarz E.M."/>
        </authorList>
    </citation>
    <scope>NUCLEOTIDE SEQUENCE [LARGE SCALE GENOMIC DNA]</scope>
    <source>
        <strain evidence="8 9">Aroian</strain>
        <tissue evidence="8">Whole animal</tissue>
    </source>
</reference>
<evidence type="ECO:0000256" key="2">
    <source>
        <dbReference type="ARBA" id="ARBA00023043"/>
    </source>
</evidence>
<dbReference type="PRINTS" id="PR01415">
    <property type="entry name" value="ANKYRIN"/>
</dbReference>
<evidence type="ECO:0000313" key="8">
    <source>
        <dbReference type="EMBL" id="KAK6744921.1"/>
    </source>
</evidence>
<name>A0ABR1D2Z2_NECAM</name>
<dbReference type="PANTHER" id="PTHR24198">
    <property type="entry name" value="ANKYRIN REPEAT AND PROTEIN KINASE DOMAIN-CONTAINING PROTEIN"/>
    <property type="match status" value="1"/>
</dbReference>
<evidence type="ECO:0000259" key="6">
    <source>
        <dbReference type="PROSITE" id="PS01031"/>
    </source>
</evidence>
<evidence type="ECO:0000256" key="3">
    <source>
        <dbReference type="PROSITE-ProRule" id="PRU00023"/>
    </source>
</evidence>
<dbReference type="InterPro" id="IPR001496">
    <property type="entry name" value="SOCS_box"/>
</dbReference>
<evidence type="ECO:0000259" key="7">
    <source>
        <dbReference type="PROSITE" id="PS50225"/>
    </source>
</evidence>
<dbReference type="Pfam" id="PF00023">
    <property type="entry name" value="Ank"/>
    <property type="match status" value="2"/>
</dbReference>
<keyword evidence="2 3" id="KW-0040">ANK repeat</keyword>
<protein>
    <recommendedName>
        <fullName evidence="10">Hsp20/alpha crystallin family protein</fullName>
    </recommendedName>
</protein>
<proteinExistence type="inferred from homology"/>
<evidence type="ECO:0008006" key="10">
    <source>
        <dbReference type="Google" id="ProtNLM"/>
    </source>
</evidence>
<feature type="repeat" description="ANK" evidence="3">
    <location>
        <begin position="373"/>
        <end position="405"/>
    </location>
</feature>
<evidence type="ECO:0000313" key="9">
    <source>
        <dbReference type="Proteomes" id="UP001303046"/>
    </source>
</evidence>
<dbReference type="Gene3D" id="2.60.40.790">
    <property type="match status" value="1"/>
</dbReference>
<dbReference type="PRINTS" id="PR00299">
    <property type="entry name" value="ACRYSTALLIN"/>
</dbReference>
<dbReference type="InterPro" id="IPR036036">
    <property type="entry name" value="SOCS_box-like_dom_sf"/>
</dbReference>
<keyword evidence="9" id="KW-1185">Reference proteome</keyword>
<dbReference type="InterPro" id="IPR001436">
    <property type="entry name" value="Alpha-crystallin/sHSP_animal"/>
</dbReference>
<dbReference type="Pfam" id="PF00011">
    <property type="entry name" value="HSP20"/>
    <property type="match status" value="1"/>
</dbReference>
<organism evidence="8 9">
    <name type="scientific">Necator americanus</name>
    <name type="common">Human hookworm</name>
    <dbReference type="NCBI Taxonomy" id="51031"/>
    <lineage>
        <taxon>Eukaryota</taxon>
        <taxon>Metazoa</taxon>
        <taxon>Ecdysozoa</taxon>
        <taxon>Nematoda</taxon>
        <taxon>Chromadorea</taxon>
        <taxon>Rhabditida</taxon>
        <taxon>Rhabditina</taxon>
        <taxon>Rhabditomorpha</taxon>
        <taxon>Strongyloidea</taxon>
        <taxon>Ancylostomatidae</taxon>
        <taxon>Bunostominae</taxon>
        <taxon>Necator</taxon>
    </lineage>
</organism>
<dbReference type="SUPFAM" id="SSF49764">
    <property type="entry name" value="HSP20-like chaperones"/>
    <property type="match status" value="1"/>
</dbReference>
<dbReference type="Gene3D" id="1.25.40.20">
    <property type="entry name" value="Ankyrin repeat-containing domain"/>
    <property type="match status" value="2"/>
</dbReference>
<dbReference type="SUPFAM" id="SSF48403">
    <property type="entry name" value="Ankyrin repeat"/>
    <property type="match status" value="2"/>
</dbReference>
<accession>A0ABR1D2Z2</accession>
<evidence type="ECO:0000256" key="4">
    <source>
        <dbReference type="PROSITE-ProRule" id="PRU00285"/>
    </source>
</evidence>
<feature type="domain" description="SOCS box" evidence="7">
    <location>
        <begin position="740"/>
        <end position="793"/>
    </location>
</feature>
<keyword evidence="1" id="KW-0677">Repeat</keyword>
<sequence>MRAHATERDNMRAHAIERDNMRAHATERDNMRAHVMRRDNKRAHAATTVEDHSVMLSKVVGWSINKSSKMSFWHMSKLWDRMMDEYMRDMARHDRDFKPYWRDADHSILQVANDAHQVVNDDKKFAVSLDVSQFRPEELKVNLDGRRLTVEGKQERKDDHSFIARSFVRSWTLPDEANVDALRTELNDKGQLTIEAPKTALPFFLYPSGINNEEAEGDGDIQSSLLDAFHCRPSQLFPVRQVARVVPGSCWALGSSSAGSFVTRLVSSQFNVQYSSNLSYWGLNMTETGNDDETQRRFSDVSQLRSSAEVNGAPSFASTCVSVMMISQDIRFTGEQQQQLQRQLADKITNYASIDEIRTLLICGAQPDGEVTHGLTPLHYACFINNVGAAKLLLTKGAKVDAVDEVGCSALHLCAEHGYYRMIKLLLQYTHVVHQYETPVMETNGKYPSRENIDEPLRLAIKNGHYECAKLLLENGANPNAIYFDGPEITNVSPLDTNFIELLLEYGADPNVFDRKGLTPIMKACRLKENGIEAIRILHKYGGDVNAQADARQDMRTPMHYALLSGSAELVKFLIGLGAKVNMPKDYNKPSIIDIGVLKDDPELLKIIIDAGADVNAVHTYIGSALHLAACSVLEHQYEILRLLLEAGADPNIQHKFPDGSQLKSPFVEYFRSRDVVDPRVVHLLLAYGGKVVMRSPISDTRGQLRNVLRLAATRDQPQFQVLSSMLELGEEFDVGAIVRLPLPLALKGNILERAKNPASLQQICRLKLRSRIAPFRPDTVSRLPIPAHMKDYHTGIRGRPLVSVENYTTHCGDADEKSAIGTIARSRRTQTLNADGHC</sequence>
<evidence type="ECO:0000256" key="1">
    <source>
        <dbReference type="ARBA" id="ARBA00022737"/>
    </source>
</evidence>
<dbReference type="PROSITE" id="PS50088">
    <property type="entry name" value="ANK_REPEAT"/>
    <property type="match status" value="4"/>
</dbReference>
<comment type="caution">
    <text evidence="8">The sequence shown here is derived from an EMBL/GenBank/DDBJ whole genome shotgun (WGS) entry which is preliminary data.</text>
</comment>
<dbReference type="Pfam" id="PF12796">
    <property type="entry name" value="Ank_2"/>
    <property type="match status" value="2"/>
</dbReference>
<dbReference type="InterPro" id="IPR002110">
    <property type="entry name" value="Ankyrin_rpt"/>
</dbReference>
<feature type="repeat" description="ANK" evidence="3">
    <location>
        <begin position="452"/>
        <end position="484"/>
    </location>
</feature>
<dbReference type="PANTHER" id="PTHR24198:SF165">
    <property type="entry name" value="ANKYRIN REPEAT-CONTAINING PROTEIN-RELATED"/>
    <property type="match status" value="1"/>
</dbReference>
<comment type="similarity">
    <text evidence="4 5">Belongs to the small heat shock protein (HSP20) family.</text>
</comment>
<dbReference type="Proteomes" id="UP001303046">
    <property type="component" value="Unassembled WGS sequence"/>
</dbReference>
<dbReference type="CDD" id="cd06526">
    <property type="entry name" value="metazoan_ACD"/>
    <property type="match status" value="1"/>
</dbReference>